<accession>A0A1V4SP75</accession>
<dbReference type="OrthoDB" id="9802553at2"/>
<dbReference type="GO" id="GO:0044780">
    <property type="term" value="P:bacterial-type flagellum assembly"/>
    <property type="evidence" value="ECO:0007669"/>
    <property type="project" value="InterPro"/>
</dbReference>
<evidence type="ECO:0000259" key="11">
    <source>
        <dbReference type="Pfam" id="PF22638"/>
    </source>
</evidence>
<comment type="caution">
    <text evidence="12">The sequence shown here is derived from an EMBL/GenBank/DDBJ whole genome shotgun (WGS) entry which is preliminary data.</text>
</comment>
<dbReference type="GO" id="GO:0009424">
    <property type="term" value="C:bacterial-type flagellum hook"/>
    <property type="evidence" value="ECO:0007669"/>
    <property type="project" value="UniProtKB-UniRule"/>
</dbReference>
<proteinExistence type="inferred from homology"/>
<feature type="coiled-coil region" evidence="8">
    <location>
        <begin position="168"/>
        <end position="195"/>
    </location>
</feature>
<dbReference type="GO" id="GO:0005576">
    <property type="term" value="C:extracellular region"/>
    <property type="evidence" value="ECO:0007669"/>
    <property type="project" value="UniProtKB-SubCell"/>
</dbReference>
<evidence type="ECO:0000256" key="7">
    <source>
        <dbReference type="RuleBase" id="RU362065"/>
    </source>
</evidence>
<protein>
    <recommendedName>
        <fullName evidence="4 7">Flagellar hook-associated protein 1</fullName>
        <shortName evidence="7">HAP1</shortName>
    </recommendedName>
</protein>
<dbReference type="SUPFAM" id="SSF64518">
    <property type="entry name" value="Phase 1 flagellin"/>
    <property type="match status" value="1"/>
</dbReference>
<evidence type="ECO:0000256" key="2">
    <source>
        <dbReference type="ARBA" id="ARBA00004613"/>
    </source>
</evidence>
<dbReference type="Proteomes" id="UP000191554">
    <property type="component" value="Unassembled WGS sequence"/>
</dbReference>
<name>A0A1V4SP75_RUMHU</name>
<dbReference type="InterPro" id="IPR010930">
    <property type="entry name" value="Flg_bb/hook_C_dom"/>
</dbReference>
<evidence type="ECO:0000313" key="13">
    <source>
        <dbReference type="Proteomes" id="UP000191554"/>
    </source>
</evidence>
<gene>
    <name evidence="12" type="primary">flgK_1</name>
    <name evidence="7" type="synonym">flgK</name>
    <name evidence="12" type="ORF">CLHUN_06090</name>
</gene>
<comment type="subcellular location">
    <subcellularLocation>
        <location evidence="1 7">Bacterial flagellum</location>
    </subcellularLocation>
    <subcellularLocation>
        <location evidence="2 7">Secreted</location>
    </subcellularLocation>
</comment>
<evidence type="ECO:0000256" key="6">
    <source>
        <dbReference type="ARBA" id="ARBA00023143"/>
    </source>
</evidence>
<evidence type="ECO:0000313" key="12">
    <source>
        <dbReference type="EMBL" id="OPX45672.1"/>
    </source>
</evidence>
<sequence length="550" mass="60811">MRQSFFGFNIALSGLYTAQKNLDTVSHNITNATTPGYSRQQTVQSASRPLSVLDGTGMVGTGSEVKTVARIRDEYLDFKFWSENTAGGEWNKKAELLSEIEGTFNEPSSSGFVTIMNEFFNAYQELAKDPSSSSVRALVREKGFTLSNYFNNTATHFEKLQEDINDMVRISVNQINSLASQIQQLNKQIYNFEIQGQSANDLRDSRTLLVDQLSKMINIQATEVSYGKLPNGAEDIHFQITVSGKSLVDHFNISKLSLEQRQSKLNEEDAGNLYEVKWEDGNSINITGGELRGLLDVRDGKDGALSADGNSKSPIYRGIPYYQMKLNEFVRTFAMAFNEGYIPDNNGILTDYAGHVDGYGYDADITGPGISPTGIRFFTMFGENNKAISSSKLIEGVSTVTPPGTVNYDIVSKYSNITAKNFTVGSDVMNNIDNVATSDKPGENGNINVLNKIMEIRSNQNLFYEGAPEDFMKSLVAGLGIDSQQATRFKSSQDTIVQQVDNRRMSVSGVELNEEMTNMVKFQQAYNAAAKMITTMSEVYDTLINRLGVG</sequence>
<evidence type="ECO:0000256" key="5">
    <source>
        <dbReference type="ARBA" id="ARBA00022525"/>
    </source>
</evidence>
<keyword evidence="8" id="KW-0175">Coiled coil</keyword>
<dbReference type="RefSeq" id="WP_080063076.1">
    <property type="nucleotide sequence ID" value="NZ_MZGX01000003.1"/>
</dbReference>
<evidence type="ECO:0000256" key="4">
    <source>
        <dbReference type="ARBA" id="ARBA00016244"/>
    </source>
</evidence>
<keyword evidence="12" id="KW-0966">Cell projection</keyword>
<feature type="domain" description="Flagellar hook-associated protein FlgK helical" evidence="11">
    <location>
        <begin position="97"/>
        <end position="339"/>
    </location>
</feature>
<dbReference type="Pfam" id="PF06429">
    <property type="entry name" value="Flg_bbr_C"/>
    <property type="match status" value="1"/>
</dbReference>
<evidence type="ECO:0000259" key="9">
    <source>
        <dbReference type="Pfam" id="PF00460"/>
    </source>
</evidence>
<dbReference type="NCBIfam" id="TIGR02492">
    <property type="entry name" value="flgK_ends"/>
    <property type="match status" value="1"/>
</dbReference>
<dbReference type="Pfam" id="PF00460">
    <property type="entry name" value="Flg_bb_rod"/>
    <property type="match status" value="1"/>
</dbReference>
<organism evidence="12 13">
    <name type="scientific">Ruminiclostridium hungatei</name>
    <name type="common">Clostridium hungatei</name>
    <dbReference type="NCBI Taxonomy" id="48256"/>
    <lineage>
        <taxon>Bacteria</taxon>
        <taxon>Bacillati</taxon>
        <taxon>Bacillota</taxon>
        <taxon>Clostridia</taxon>
        <taxon>Eubacteriales</taxon>
        <taxon>Oscillospiraceae</taxon>
        <taxon>Ruminiclostridium</taxon>
    </lineage>
</organism>
<dbReference type="EMBL" id="MZGX01000003">
    <property type="protein sequence ID" value="OPX45672.1"/>
    <property type="molecule type" value="Genomic_DNA"/>
</dbReference>
<dbReference type="InterPro" id="IPR001444">
    <property type="entry name" value="Flag_bb_rod_N"/>
</dbReference>
<dbReference type="PANTHER" id="PTHR30033">
    <property type="entry name" value="FLAGELLAR HOOK-ASSOCIATED PROTEIN 1"/>
    <property type="match status" value="1"/>
</dbReference>
<dbReference type="STRING" id="48256.CLHUN_06090"/>
<keyword evidence="13" id="KW-1185">Reference proteome</keyword>
<keyword evidence="5 7" id="KW-0964">Secreted</keyword>
<evidence type="ECO:0000256" key="8">
    <source>
        <dbReference type="SAM" id="Coils"/>
    </source>
</evidence>
<dbReference type="InterPro" id="IPR002371">
    <property type="entry name" value="FlgK"/>
</dbReference>
<dbReference type="PANTHER" id="PTHR30033:SF1">
    <property type="entry name" value="FLAGELLAR HOOK-ASSOCIATED PROTEIN 1"/>
    <property type="match status" value="1"/>
</dbReference>
<comment type="similarity">
    <text evidence="3 7">Belongs to the flagella basal body rod proteins family.</text>
</comment>
<dbReference type="AlphaFoldDB" id="A0A1V4SP75"/>
<dbReference type="PRINTS" id="PR01005">
    <property type="entry name" value="FLGHOOKAP1"/>
</dbReference>
<evidence type="ECO:0000256" key="1">
    <source>
        <dbReference type="ARBA" id="ARBA00004365"/>
    </source>
</evidence>
<dbReference type="GO" id="GO:0005198">
    <property type="term" value="F:structural molecule activity"/>
    <property type="evidence" value="ECO:0007669"/>
    <property type="project" value="UniProtKB-UniRule"/>
</dbReference>
<keyword evidence="6 7" id="KW-0975">Bacterial flagellum</keyword>
<feature type="domain" description="Flagellar basal body rod protein N-terminal" evidence="9">
    <location>
        <begin position="8"/>
        <end position="37"/>
    </location>
</feature>
<evidence type="ECO:0000256" key="3">
    <source>
        <dbReference type="ARBA" id="ARBA00009677"/>
    </source>
</evidence>
<keyword evidence="12" id="KW-0282">Flagellum</keyword>
<dbReference type="Pfam" id="PF22638">
    <property type="entry name" value="FlgK_D1"/>
    <property type="match status" value="1"/>
</dbReference>
<reference evidence="12 13" key="1">
    <citation type="submission" date="2017-03" db="EMBL/GenBank/DDBJ databases">
        <title>Genome sequence of Clostridium hungatei DSM 14427.</title>
        <authorList>
            <person name="Poehlein A."/>
            <person name="Daniel R."/>
        </authorList>
    </citation>
    <scope>NUCLEOTIDE SEQUENCE [LARGE SCALE GENOMIC DNA]</scope>
    <source>
        <strain evidence="12 13">DSM 14427</strain>
    </source>
</reference>
<keyword evidence="12" id="KW-0969">Cilium</keyword>
<evidence type="ECO:0000259" key="10">
    <source>
        <dbReference type="Pfam" id="PF06429"/>
    </source>
</evidence>
<feature type="domain" description="Flagellar basal-body/hook protein C-terminal" evidence="10">
    <location>
        <begin position="505"/>
        <end position="545"/>
    </location>
</feature>
<dbReference type="InterPro" id="IPR053927">
    <property type="entry name" value="FlgK_helical"/>
</dbReference>